<dbReference type="Gene3D" id="3.30.70.270">
    <property type="match status" value="1"/>
</dbReference>
<name>A0A370GPG6_9BACI</name>
<feature type="transmembrane region" description="Helical" evidence="6">
    <location>
        <begin position="104"/>
        <end position="125"/>
    </location>
</feature>
<protein>
    <submittedName>
        <fullName evidence="8">Diguanylate cyclase</fullName>
    </submittedName>
</protein>
<dbReference type="SMART" id="SM00267">
    <property type="entry name" value="GGDEF"/>
    <property type="match status" value="1"/>
</dbReference>
<dbReference type="PROSITE" id="PS50887">
    <property type="entry name" value="GGDEF"/>
    <property type="match status" value="1"/>
</dbReference>
<dbReference type="GO" id="GO:0000155">
    <property type="term" value="F:phosphorelay sensor kinase activity"/>
    <property type="evidence" value="ECO:0007669"/>
    <property type="project" value="InterPro"/>
</dbReference>
<dbReference type="Proteomes" id="UP000255326">
    <property type="component" value="Unassembled WGS sequence"/>
</dbReference>
<keyword evidence="9" id="KW-1185">Reference proteome</keyword>
<dbReference type="Pfam" id="PF07694">
    <property type="entry name" value="5TM-5TMR_LYT"/>
    <property type="match status" value="1"/>
</dbReference>
<evidence type="ECO:0000259" key="7">
    <source>
        <dbReference type="PROSITE" id="PS50887"/>
    </source>
</evidence>
<dbReference type="Pfam" id="PF00990">
    <property type="entry name" value="GGDEF"/>
    <property type="match status" value="1"/>
</dbReference>
<accession>A0A370GPG6</accession>
<dbReference type="AlphaFoldDB" id="A0A370GPG6"/>
<dbReference type="GO" id="GO:0052621">
    <property type="term" value="F:diguanylate cyclase activity"/>
    <property type="evidence" value="ECO:0007669"/>
    <property type="project" value="TreeGrafter"/>
</dbReference>
<evidence type="ECO:0000256" key="6">
    <source>
        <dbReference type="SAM" id="Phobius"/>
    </source>
</evidence>
<dbReference type="RefSeq" id="WP_114744461.1">
    <property type="nucleotide sequence ID" value="NZ_QQAY01000002.1"/>
</dbReference>
<comment type="subcellular location">
    <subcellularLocation>
        <location evidence="1">Cell membrane</location>
        <topology evidence="1">Multi-pass membrane protein</topology>
    </subcellularLocation>
</comment>
<reference evidence="8 9" key="1">
    <citation type="submission" date="2018-07" db="EMBL/GenBank/DDBJ databases">
        <title>Genomic Encyclopedia of Type Strains, Phase IV (KMG-IV): sequencing the most valuable type-strain genomes for metagenomic binning, comparative biology and taxonomic classification.</title>
        <authorList>
            <person name="Goeker M."/>
        </authorList>
    </citation>
    <scope>NUCLEOTIDE SEQUENCE [LARGE SCALE GENOMIC DNA]</scope>
    <source>
        <strain evidence="8 9">DSM 25281</strain>
    </source>
</reference>
<proteinExistence type="predicted"/>
<feature type="domain" description="GGDEF" evidence="7">
    <location>
        <begin position="230"/>
        <end position="361"/>
    </location>
</feature>
<dbReference type="GO" id="GO:0005886">
    <property type="term" value="C:plasma membrane"/>
    <property type="evidence" value="ECO:0007669"/>
    <property type="project" value="UniProtKB-SubCell"/>
</dbReference>
<dbReference type="NCBIfam" id="TIGR00254">
    <property type="entry name" value="GGDEF"/>
    <property type="match status" value="1"/>
</dbReference>
<evidence type="ECO:0000256" key="5">
    <source>
        <dbReference type="ARBA" id="ARBA00023136"/>
    </source>
</evidence>
<dbReference type="OrthoDB" id="9759607at2"/>
<dbReference type="InterPro" id="IPR000160">
    <property type="entry name" value="GGDEF_dom"/>
</dbReference>
<evidence type="ECO:0000256" key="3">
    <source>
        <dbReference type="ARBA" id="ARBA00022692"/>
    </source>
</evidence>
<feature type="transmembrane region" description="Helical" evidence="6">
    <location>
        <begin position="137"/>
        <end position="158"/>
    </location>
</feature>
<keyword evidence="3 6" id="KW-0812">Transmembrane</keyword>
<evidence type="ECO:0000256" key="4">
    <source>
        <dbReference type="ARBA" id="ARBA00022989"/>
    </source>
</evidence>
<evidence type="ECO:0000313" key="8">
    <source>
        <dbReference type="EMBL" id="RDI45625.1"/>
    </source>
</evidence>
<keyword evidence="4 6" id="KW-1133">Transmembrane helix</keyword>
<comment type="caution">
    <text evidence="8">The sequence shown here is derived from an EMBL/GenBank/DDBJ whole genome shotgun (WGS) entry which is preliminary data.</text>
</comment>
<organism evidence="8 9">
    <name type="scientific">Falsibacillus pallidus</name>
    <dbReference type="NCBI Taxonomy" id="493781"/>
    <lineage>
        <taxon>Bacteria</taxon>
        <taxon>Bacillati</taxon>
        <taxon>Bacillota</taxon>
        <taxon>Bacilli</taxon>
        <taxon>Bacillales</taxon>
        <taxon>Bacillaceae</taxon>
        <taxon>Falsibacillus</taxon>
    </lineage>
</organism>
<dbReference type="InterPro" id="IPR029787">
    <property type="entry name" value="Nucleotide_cyclase"/>
</dbReference>
<keyword evidence="5 6" id="KW-0472">Membrane</keyword>
<dbReference type="PANTHER" id="PTHR45138">
    <property type="entry name" value="REGULATORY COMPONENTS OF SENSORY TRANSDUCTION SYSTEM"/>
    <property type="match status" value="1"/>
</dbReference>
<sequence length="368" mass="42000">MISVKEYFVNLGLMITIIYLTGFFYKQFLVKINDRLKEYILVLIAVFTGWISMIYGIHLTSSVIFDLRFIPIILAALYARNAQQLIFTGLGIGLMRFTFGVTDAAWIGFLNVCLISMAGLILSLVSRSWSYQKKMWWMVIGLNVINTAFIVAFGVLPAEDTLKLIMPIVFPINILLSLLLVWIVKDLTMEYVYKLELIEKASIDPLTQLYNRRAFMRYYNDYTDSEEEIPPFSVAFIDIDHFKKVNDTYGHIFGDKVLQKVSSIISENLRDIDIVARYGGEEFVVILPNCAEEDAIKVMERIRVVLAEEPLMINRISTAITVSVGIASLPDIKKENLLMAADKALYRAKNSGRNQVFSADEEMQLEMI</sequence>
<dbReference type="InterPro" id="IPR043128">
    <property type="entry name" value="Rev_trsase/Diguanyl_cyclase"/>
</dbReference>
<evidence type="ECO:0000256" key="2">
    <source>
        <dbReference type="ARBA" id="ARBA00022475"/>
    </source>
</evidence>
<dbReference type="InterPro" id="IPR011620">
    <property type="entry name" value="Sig_transdc_His_kinase_LytS_TM"/>
</dbReference>
<dbReference type="SUPFAM" id="SSF55073">
    <property type="entry name" value="Nucleotide cyclase"/>
    <property type="match status" value="1"/>
</dbReference>
<feature type="transmembrane region" description="Helical" evidence="6">
    <location>
        <begin position="164"/>
        <end position="184"/>
    </location>
</feature>
<evidence type="ECO:0000256" key="1">
    <source>
        <dbReference type="ARBA" id="ARBA00004651"/>
    </source>
</evidence>
<dbReference type="FunFam" id="3.30.70.270:FF:000001">
    <property type="entry name" value="Diguanylate cyclase domain protein"/>
    <property type="match status" value="1"/>
</dbReference>
<dbReference type="GO" id="GO:0071555">
    <property type="term" value="P:cell wall organization"/>
    <property type="evidence" value="ECO:0007669"/>
    <property type="project" value="InterPro"/>
</dbReference>
<feature type="transmembrane region" description="Helical" evidence="6">
    <location>
        <begin position="7"/>
        <end position="27"/>
    </location>
</feature>
<dbReference type="EMBL" id="QQAY01000002">
    <property type="protein sequence ID" value="RDI45625.1"/>
    <property type="molecule type" value="Genomic_DNA"/>
</dbReference>
<dbReference type="PANTHER" id="PTHR45138:SF9">
    <property type="entry name" value="DIGUANYLATE CYCLASE DGCM-RELATED"/>
    <property type="match status" value="1"/>
</dbReference>
<keyword evidence="2" id="KW-1003">Cell membrane</keyword>
<evidence type="ECO:0000313" key="9">
    <source>
        <dbReference type="Proteomes" id="UP000255326"/>
    </source>
</evidence>
<dbReference type="CDD" id="cd01949">
    <property type="entry name" value="GGDEF"/>
    <property type="match status" value="1"/>
</dbReference>
<gene>
    <name evidence="8" type="ORF">DFR59_102256</name>
</gene>
<feature type="transmembrane region" description="Helical" evidence="6">
    <location>
        <begin position="39"/>
        <end position="57"/>
    </location>
</feature>
<feature type="transmembrane region" description="Helical" evidence="6">
    <location>
        <begin position="69"/>
        <end position="92"/>
    </location>
</feature>
<dbReference type="InterPro" id="IPR050469">
    <property type="entry name" value="Diguanylate_Cyclase"/>
</dbReference>